<feature type="compositionally biased region" description="Low complexity" evidence="1">
    <location>
        <begin position="386"/>
        <end position="405"/>
    </location>
</feature>
<feature type="region of interest" description="Disordered" evidence="1">
    <location>
        <begin position="1"/>
        <end position="24"/>
    </location>
</feature>
<dbReference type="AlphaFoldDB" id="A0A8H7ZNZ7"/>
<dbReference type="Proteomes" id="UP000673691">
    <property type="component" value="Unassembled WGS sequence"/>
</dbReference>
<accession>A0A8H7ZNZ7</accession>
<proteinExistence type="predicted"/>
<sequence length="500" mass="52615">MGRSARKFRCHAPAPLKPTPNGRAAPEIWPWVEGGLGAGQAGIPAQPPTSSARHTRLPPDIPLSPSPIYSSYCAATAAARVSQRGTPMEVRFAVRASGSKGLPSAFLLFLAFNAVRGAEVLCPAPTVDCGYFGCFPPASECPPDCDTFEVPETCHALTSTGLPLASSLGADVTCYDLGNGECSDDCFHCRYFGCLPSGTNCPAYCDKFGSLDCESMGGVAGGLACQWNSISEICEAAHGFRRFTTQLVRAAFFFLLFFRDASAARSAQQGTLPPSAAGASGVDRRRRGPGHAAGPPDRAAGAGAAGLGGRAGQRRSTGVLRRGRFRLVRPGVRLRLPLPPAGSGGEAEADPRRARAPAPPRVVPRAHPAGGHPGRPLRRRRRRAAPRIVRVAAARNGGPLLSGSPGPAGGARPRGRPAPRKPARSAPARLLSLAAKAVCRRTRRRRHQEFRVHELRRRRPAAPRVCRGSGQNGTISAGRRLALGDRGLGQLSEKPVTGHV</sequence>
<reference evidence="2 3" key="1">
    <citation type="journal article" name="Sci. Rep.">
        <title>Genome-scale phylogenetic analyses confirm Olpidium as the closest living zoosporic fungus to the non-flagellated, terrestrial fungi.</title>
        <authorList>
            <person name="Chang Y."/>
            <person name="Rochon D."/>
            <person name="Sekimoto S."/>
            <person name="Wang Y."/>
            <person name="Chovatia M."/>
            <person name="Sandor L."/>
            <person name="Salamov A."/>
            <person name="Grigoriev I.V."/>
            <person name="Stajich J.E."/>
            <person name="Spatafora J.W."/>
        </authorList>
    </citation>
    <scope>NUCLEOTIDE SEQUENCE [LARGE SCALE GENOMIC DNA]</scope>
    <source>
        <strain evidence="2">S191</strain>
    </source>
</reference>
<feature type="compositionally biased region" description="Basic residues" evidence="1">
    <location>
        <begin position="413"/>
        <end position="423"/>
    </location>
</feature>
<comment type="caution">
    <text evidence="2">The sequence shown here is derived from an EMBL/GenBank/DDBJ whole genome shotgun (WGS) entry which is preliminary data.</text>
</comment>
<dbReference type="EMBL" id="JAEFCI010011636">
    <property type="protein sequence ID" value="KAG5456498.1"/>
    <property type="molecule type" value="Genomic_DNA"/>
</dbReference>
<protein>
    <submittedName>
        <fullName evidence="2">Uncharacterized protein</fullName>
    </submittedName>
</protein>
<evidence type="ECO:0000256" key="1">
    <source>
        <dbReference type="SAM" id="MobiDB-lite"/>
    </source>
</evidence>
<name>A0A8H7ZNZ7_9FUNG</name>
<keyword evidence="3" id="KW-1185">Reference proteome</keyword>
<gene>
    <name evidence="2" type="ORF">BJ554DRAFT_3744</name>
</gene>
<feature type="compositionally biased region" description="Low complexity" evidence="1">
    <location>
        <begin position="290"/>
        <end position="302"/>
    </location>
</feature>
<evidence type="ECO:0000313" key="3">
    <source>
        <dbReference type="Proteomes" id="UP000673691"/>
    </source>
</evidence>
<organism evidence="2 3">
    <name type="scientific">Olpidium bornovanus</name>
    <dbReference type="NCBI Taxonomy" id="278681"/>
    <lineage>
        <taxon>Eukaryota</taxon>
        <taxon>Fungi</taxon>
        <taxon>Fungi incertae sedis</taxon>
        <taxon>Olpidiomycota</taxon>
        <taxon>Olpidiomycotina</taxon>
        <taxon>Olpidiomycetes</taxon>
        <taxon>Olpidiales</taxon>
        <taxon>Olpidiaceae</taxon>
        <taxon>Olpidium</taxon>
    </lineage>
</organism>
<evidence type="ECO:0000313" key="2">
    <source>
        <dbReference type="EMBL" id="KAG5456498.1"/>
    </source>
</evidence>
<feature type="region of interest" description="Disordered" evidence="1">
    <location>
        <begin position="268"/>
        <end position="426"/>
    </location>
</feature>
<feature type="compositionally biased region" description="Basic residues" evidence="1">
    <location>
        <begin position="375"/>
        <end position="385"/>
    </location>
</feature>
<feature type="compositionally biased region" description="Basic residues" evidence="1">
    <location>
        <begin position="1"/>
        <end position="10"/>
    </location>
</feature>